<proteinExistence type="predicted"/>
<comment type="subcellular location">
    <subcellularLocation>
        <location evidence="1">Cell membrane</location>
    </subcellularLocation>
</comment>
<keyword evidence="9" id="KW-0282">Flagellum</keyword>
<evidence type="ECO:0000313" key="10">
    <source>
        <dbReference type="Proteomes" id="UP000654670"/>
    </source>
</evidence>
<dbReference type="RefSeq" id="WP_188801500.1">
    <property type="nucleotide sequence ID" value="NZ_BMOK01000002.1"/>
</dbReference>
<evidence type="ECO:0000256" key="1">
    <source>
        <dbReference type="ARBA" id="ARBA00004236"/>
    </source>
</evidence>
<evidence type="ECO:0000256" key="6">
    <source>
        <dbReference type="SAM" id="MobiDB-lite"/>
    </source>
</evidence>
<evidence type="ECO:0000256" key="8">
    <source>
        <dbReference type="SAM" id="SignalP"/>
    </source>
</evidence>
<dbReference type="GO" id="GO:0044781">
    <property type="term" value="P:bacterial-type flagellum organization"/>
    <property type="evidence" value="ECO:0007669"/>
    <property type="project" value="InterPro"/>
</dbReference>
<sequence length="229" mass="25093">MFQKRLFFVIVVLALFFGQGANASAAGSGNGTVEDMFKNQQNMQHPASKTKNTGNSNAASDSQAGSSMTGTPDLFVTFLKLVFALLLVLGLIYLLYHFVAKRTGRFHEGSALKNIGGVSVGANRSVQLIHLGDEVLVVGVGETVQLLKEITDPNTIESLVNQEGKPDFIEGNVRKIVNWTAEKTLKKRSVQNKGGSKSLKPLLKESLDQLKKERSDRMEEIFQGEEKHE</sequence>
<keyword evidence="4 7" id="KW-1133">Transmembrane helix</keyword>
<dbReference type="AlphaFoldDB" id="A0A917RY23"/>
<evidence type="ECO:0000256" key="4">
    <source>
        <dbReference type="ARBA" id="ARBA00022989"/>
    </source>
</evidence>
<reference evidence="9" key="1">
    <citation type="journal article" date="2014" name="Int. J. Syst. Evol. Microbiol.">
        <title>Complete genome sequence of Corynebacterium casei LMG S-19264T (=DSM 44701T), isolated from a smear-ripened cheese.</title>
        <authorList>
            <consortium name="US DOE Joint Genome Institute (JGI-PGF)"/>
            <person name="Walter F."/>
            <person name="Albersmeier A."/>
            <person name="Kalinowski J."/>
            <person name="Ruckert C."/>
        </authorList>
    </citation>
    <scope>NUCLEOTIDE SEQUENCE</scope>
    <source>
        <strain evidence="9">JCM 15325</strain>
    </source>
</reference>
<accession>A0A917RY23</accession>
<name>A0A917RY23_9BACL</name>
<organism evidence="9 10">
    <name type="scientific">Sporolactobacillus putidus</name>
    <dbReference type="NCBI Taxonomy" id="492735"/>
    <lineage>
        <taxon>Bacteria</taxon>
        <taxon>Bacillati</taxon>
        <taxon>Bacillota</taxon>
        <taxon>Bacilli</taxon>
        <taxon>Bacillales</taxon>
        <taxon>Sporolactobacillaceae</taxon>
        <taxon>Sporolactobacillus</taxon>
    </lineage>
</organism>
<keyword evidence="10" id="KW-1185">Reference proteome</keyword>
<feature type="chain" id="PRO_5038931387" evidence="8">
    <location>
        <begin position="24"/>
        <end position="229"/>
    </location>
</feature>
<keyword evidence="2" id="KW-1003">Cell membrane</keyword>
<feature type="transmembrane region" description="Helical" evidence="7">
    <location>
        <begin position="74"/>
        <end position="96"/>
    </location>
</feature>
<evidence type="ECO:0000256" key="2">
    <source>
        <dbReference type="ARBA" id="ARBA00022475"/>
    </source>
</evidence>
<gene>
    <name evidence="9" type="primary">fliZ</name>
    <name evidence="9" type="ORF">GCM10007968_04960</name>
</gene>
<dbReference type="Pfam" id="PF04347">
    <property type="entry name" value="FliO"/>
    <property type="match status" value="1"/>
</dbReference>
<keyword evidence="5 7" id="KW-0472">Membrane</keyword>
<reference evidence="9" key="2">
    <citation type="submission" date="2020-09" db="EMBL/GenBank/DDBJ databases">
        <authorList>
            <person name="Sun Q."/>
            <person name="Ohkuma M."/>
        </authorList>
    </citation>
    <scope>NUCLEOTIDE SEQUENCE</scope>
    <source>
        <strain evidence="9">JCM 15325</strain>
    </source>
</reference>
<keyword evidence="3 7" id="KW-0812">Transmembrane</keyword>
<dbReference type="InterPro" id="IPR022781">
    <property type="entry name" value="Flagellar_biosynth_FliO"/>
</dbReference>
<evidence type="ECO:0000256" key="5">
    <source>
        <dbReference type="ARBA" id="ARBA00023136"/>
    </source>
</evidence>
<dbReference type="GO" id="GO:0016020">
    <property type="term" value="C:membrane"/>
    <property type="evidence" value="ECO:0007669"/>
    <property type="project" value="InterPro"/>
</dbReference>
<protein>
    <submittedName>
        <fullName evidence="9">Flagellar biosynthetic protein FliZ</fullName>
    </submittedName>
</protein>
<dbReference type="Proteomes" id="UP000654670">
    <property type="component" value="Unassembled WGS sequence"/>
</dbReference>
<evidence type="ECO:0000313" key="9">
    <source>
        <dbReference type="EMBL" id="GGL44039.1"/>
    </source>
</evidence>
<evidence type="ECO:0000256" key="7">
    <source>
        <dbReference type="SAM" id="Phobius"/>
    </source>
</evidence>
<feature type="region of interest" description="Disordered" evidence="6">
    <location>
        <begin position="42"/>
        <end position="65"/>
    </location>
</feature>
<feature type="signal peptide" evidence="8">
    <location>
        <begin position="1"/>
        <end position="23"/>
    </location>
</feature>
<keyword evidence="8" id="KW-0732">Signal</keyword>
<keyword evidence="9" id="KW-0969">Cilium</keyword>
<comment type="caution">
    <text evidence="9">The sequence shown here is derived from an EMBL/GenBank/DDBJ whole genome shotgun (WGS) entry which is preliminary data.</text>
</comment>
<keyword evidence="9" id="KW-0966">Cell projection</keyword>
<dbReference type="EMBL" id="BMOK01000002">
    <property type="protein sequence ID" value="GGL44039.1"/>
    <property type="molecule type" value="Genomic_DNA"/>
</dbReference>
<evidence type="ECO:0000256" key="3">
    <source>
        <dbReference type="ARBA" id="ARBA00022692"/>
    </source>
</evidence>